<name>A0A6C7Q9Z9_CAMJU</name>
<dbReference type="InterPro" id="IPR037066">
    <property type="entry name" value="Plug_dom_sf"/>
</dbReference>
<evidence type="ECO:0000259" key="3">
    <source>
        <dbReference type="Pfam" id="PF07715"/>
    </source>
</evidence>
<dbReference type="Pfam" id="PF07715">
    <property type="entry name" value="Plug"/>
    <property type="match status" value="1"/>
</dbReference>
<keyword evidence="1" id="KW-0472">Membrane</keyword>
<feature type="domain" description="TonB-dependent receptor plug" evidence="3">
    <location>
        <begin position="39"/>
        <end position="86"/>
    </location>
</feature>
<dbReference type="GO" id="GO:0009279">
    <property type="term" value="C:cell outer membrane"/>
    <property type="evidence" value="ECO:0007669"/>
    <property type="project" value="UniProtKB-SubCell"/>
</dbReference>
<gene>
    <name evidence="4" type="ORF">FZ433_08930</name>
</gene>
<dbReference type="EMBL" id="AAKACB010000039">
    <property type="protein sequence ID" value="ECQ2176222.1"/>
    <property type="molecule type" value="Genomic_DNA"/>
</dbReference>
<dbReference type="InterPro" id="IPR039426">
    <property type="entry name" value="TonB-dep_rcpt-like"/>
</dbReference>
<comment type="similarity">
    <text evidence="1">Belongs to the TonB-dependent receptor family.</text>
</comment>
<protein>
    <submittedName>
        <fullName evidence="4">TonB-dependent receptor plug domain-containing protein</fullName>
    </submittedName>
</protein>
<keyword evidence="1" id="KW-0998">Cell outer membrane</keyword>
<evidence type="ECO:0000256" key="2">
    <source>
        <dbReference type="SAM" id="SignalP"/>
    </source>
</evidence>
<reference evidence="4" key="1">
    <citation type="submission" date="2019-08" db="EMBL/GenBank/DDBJ databases">
        <authorList>
            <consortium name="PulseNet: The National Subtyping Network for Foodborne Disease Surveillance"/>
            <person name="Tarr C.L."/>
            <person name="Trees E."/>
            <person name="Katz L.S."/>
            <person name="Carleton-Romer H.A."/>
            <person name="Stroika S."/>
            <person name="Kucerova Z."/>
            <person name="Roache K.F."/>
            <person name="Sabol A.L."/>
            <person name="Besser J."/>
            <person name="Gerner-Smidt P."/>
        </authorList>
    </citation>
    <scope>NUCLEOTIDE SEQUENCE</scope>
    <source>
        <strain evidence="4">PNUSAC011389</strain>
    </source>
</reference>
<dbReference type="Gene3D" id="2.170.130.10">
    <property type="entry name" value="TonB-dependent receptor, plug domain"/>
    <property type="match status" value="1"/>
</dbReference>
<dbReference type="SUPFAM" id="SSF56935">
    <property type="entry name" value="Porins"/>
    <property type="match status" value="1"/>
</dbReference>
<keyword evidence="1" id="KW-1134">Transmembrane beta strand</keyword>
<comment type="caution">
    <text evidence="4">The sequence shown here is derived from an EMBL/GenBank/DDBJ whole genome shotgun (WGS) entry which is preliminary data.</text>
</comment>
<evidence type="ECO:0000256" key="1">
    <source>
        <dbReference type="PROSITE-ProRule" id="PRU01360"/>
    </source>
</evidence>
<keyword evidence="1" id="KW-0813">Transport</keyword>
<dbReference type="PROSITE" id="PS52016">
    <property type="entry name" value="TONB_DEPENDENT_REC_3"/>
    <property type="match status" value="1"/>
</dbReference>
<feature type="chain" id="PRO_5025436783" evidence="2">
    <location>
        <begin position="21"/>
        <end position="88"/>
    </location>
</feature>
<proteinExistence type="inferred from homology"/>
<evidence type="ECO:0000313" key="4">
    <source>
        <dbReference type="EMBL" id="ECQ2176222.1"/>
    </source>
</evidence>
<keyword evidence="2" id="KW-0732">Signal</keyword>
<feature type="non-terminal residue" evidence="4">
    <location>
        <position position="88"/>
    </location>
</feature>
<dbReference type="InterPro" id="IPR012910">
    <property type="entry name" value="Plug_dom"/>
</dbReference>
<comment type="subcellular location">
    <subcellularLocation>
        <location evidence="1">Cell outer membrane</location>
        <topology evidence="1">Multi-pass membrane protein</topology>
    </subcellularLocation>
</comment>
<keyword evidence="1" id="KW-0812">Transmembrane</keyword>
<accession>A0A6C7Q9Z9</accession>
<organism evidence="4">
    <name type="scientific">Campylobacter jejuni</name>
    <dbReference type="NCBI Taxonomy" id="197"/>
    <lineage>
        <taxon>Bacteria</taxon>
        <taxon>Pseudomonadati</taxon>
        <taxon>Campylobacterota</taxon>
        <taxon>Epsilonproteobacteria</taxon>
        <taxon>Campylobacterales</taxon>
        <taxon>Campylobacteraceae</taxon>
        <taxon>Campylobacter</taxon>
    </lineage>
</organism>
<sequence length="88" mass="9277">MKKLCLSVCAIGLLASNAISQNVELDSSIVSASGFAQDIKEAPATINVISKKELQSKPYRDIAEAIADIPGVDLYASKGKTGSYNITM</sequence>
<keyword evidence="4" id="KW-0675">Receptor</keyword>
<feature type="signal peptide" evidence="2">
    <location>
        <begin position="1"/>
        <end position="20"/>
    </location>
</feature>
<dbReference type="AlphaFoldDB" id="A0A6C7Q9Z9"/>